<dbReference type="EMBL" id="CALQ01002089">
    <property type="protein sequence ID" value="CCM20283.1"/>
    <property type="molecule type" value="Genomic_DNA"/>
</dbReference>
<evidence type="ECO:0000313" key="1">
    <source>
        <dbReference type="EMBL" id="CCM20283.1"/>
    </source>
</evidence>
<name>A0A1E1J9H5_LEIGU</name>
<gene>
    <name evidence="1" type="ORF">BN36_NA77810</name>
</gene>
<proteinExistence type="predicted"/>
<sequence>MGPRHHLGLGEVRLVEAEILEDGHGQVSVVPCIRGRSHQLVLGVAPLQMRSSRAGAARILQLQILQGGAAVLLARLGHHCGAVEHRDVVVLPAQVLYVMNEFEYIEKEEVEAEGMRDLVRHGAYHNLVVG</sequence>
<organism evidence="1">
    <name type="scientific">Leishmania guyanensis</name>
    <dbReference type="NCBI Taxonomy" id="5670"/>
    <lineage>
        <taxon>Eukaryota</taxon>
        <taxon>Discoba</taxon>
        <taxon>Euglenozoa</taxon>
        <taxon>Kinetoplastea</taxon>
        <taxon>Metakinetoplastina</taxon>
        <taxon>Trypanosomatida</taxon>
        <taxon>Trypanosomatidae</taxon>
        <taxon>Leishmaniinae</taxon>
        <taxon>Leishmania</taxon>
        <taxon>Leishmania guyanensis species complex</taxon>
    </lineage>
</organism>
<reference evidence="1" key="1">
    <citation type="submission" date="2012-08" db="EMBL/GenBank/DDBJ databases">
        <title>Comparative genomics of metastatic and non-metastatic Leishmania guyanensis provides insights into polygenic factors involved in Leishmania RNA virus infection.</title>
        <authorList>
            <person name="Smith D."/>
            <person name="Hertz-Fowler C."/>
            <person name="Martin R."/>
            <person name="Dickens N."/>
            <person name="Fasel N."/>
            <person name="Falquet L."/>
            <person name="Beverley S."/>
            <person name="Zangger H."/>
            <person name="Calderon-Copete S."/>
            <person name="Mottram J."/>
            <person name="Xenarios I."/>
        </authorList>
    </citation>
    <scope>NUCLEOTIDE SEQUENCE</scope>
    <source>
        <strain evidence="1">MHOM/BR/75/M4147/SSU:IR2SAT-LUC</strain>
    </source>
</reference>
<protein>
    <submittedName>
        <fullName evidence="1">Uncharacterized protein</fullName>
    </submittedName>
</protein>
<dbReference type="AlphaFoldDB" id="A0A1E1J9H5"/>
<accession>A0A1E1J9H5</accession>